<dbReference type="AlphaFoldDB" id="A0A8T8SDZ9"/>
<name>A0A8T8SDZ9_9BASI</name>
<sequence>MSLERRRRDVPGAGDEDTAAAAAAATANWQVGQDALTATLWKELRVLEPLDISDPHPSVSILSTVKGQRFLPRALRHLSSWSIGNEVQRLGTPPYCRCPTLVSIRDTGSSPASASSAAAATASSTPVPRKLRLYGSTVSLPDHELRSSVLLTDAFVFPLPGIGAGVAPVCAALCWKKA</sequence>
<feature type="non-terminal residue" evidence="2">
    <location>
        <position position="1"/>
    </location>
</feature>
<comment type="caution">
    <text evidence="2">The sequence shown here is derived from an EMBL/GenBank/DDBJ whole genome shotgun (WGS) entry which is preliminary data.</text>
</comment>
<dbReference type="Proteomes" id="UP000077671">
    <property type="component" value="Unassembled WGS sequence"/>
</dbReference>
<protein>
    <recommendedName>
        <fullName evidence="1">mRNA decay factor PAT1 domain-containing protein</fullName>
    </recommendedName>
</protein>
<evidence type="ECO:0000313" key="3">
    <source>
        <dbReference type="Proteomes" id="UP000077671"/>
    </source>
</evidence>
<feature type="domain" description="mRNA decay factor PAT1" evidence="1">
    <location>
        <begin position="1"/>
        <end position="79"/>
    </location>
</feature>
<reference evidence="2" key="1">
    <citation type="submission" date="2016-04" db="EMBL/GenBank/DDBJ databases">
        <authorList>
            <person name="Nguyen H.D."/>
            <person name="Kesanakurti P."/>
            <person name="Cullis J."/>
            <person name="Levesque C.A."/>
            <person name="Hambleton S."/>
        </authorList>
    </citation>
    <scope>NUCLEOTIDE SEQUENCE</scope>
    <source>
        <strain evidence="2">DAOMC 238032</strain>
    </source>
</reference>
<dbReference type="InterPro" id="IPR019167">
    <property type="entry name" value="PAT1_dom"/>
</dbReference>
<proteinExistence type="predicted"/>
<organism evidence="2 3">
    <name type="scientific">Tilletia caries</name>
    <name type="common">wheat bunt fungus</name>
    <dbReference type="NCBI Taxonomy" id="13290"/>
    <lineage>
        <taxon>Eukaryota</taxon>
        <taxon>Fungi</taxon>
        <taxon>Dikarya</taxon>
        <taxon>Basidiomycota</taxon>
        <taxon>Ustilaginomycotina</taxon>
        <taxon>Exobasidiomycetes</taxon>
        <taxon>Tilletiales</taxon>
        <taxon>Tilletiaceae</taxon>
        <taxon>Tilletia</taxon>
    </lineage>
</organism>
<gene>
    <name evidence="2" type="ORF">A4X03_0g8976</name>
</gene>
<evidence type="ECO:0000313" key="2">
    <source>
        <dbReference type="EMBL" id="KAE8238020.1"/>
    </source>
</evidence>
<dbReference type="EMBL" id="LWDD02003127">
    <property type="protein sequence ID" value="KAE8238020.1"/>
    <property type="molecule type" value="Genomic_DNA"/>
</dbReference>
<reference evidence="2" key="2">
    <citation type="journal article" date="2019" name="IMA Fungus">
        <title>Genome sequencing and comparison of five Tilletia species to identify candidate genes for the detection of regulated species infecting wheat.</title>
        <authorList>
            <person name="Nguyen H.D.T."/>
            <person name="Sultana T."/>
            <person name="Kesanakurti P."/>
            <person name="Hambleton S."/>
        </authorList>
    </citation>
    <scope>NUCLEOTIDE SEQUENCE</scope>
    <source>
        <strain evidence="2">DAOMC 238032</strain>
    </source>
</reference>
<evidence type="ECO:0000259" key="1">
    <source>
        <dbReference type="Pfam" id="PF09770"/>
    </source>
</evidence>
<dbReference type="Pfam" id="PF09770">
    <property type="entry name" value="PAT1"/>
    <property type="match status" value="1"/>
</dbReference>
<accession>A0A8T8SDZ9</accession>